<dbReference type="AlphaFoldDB" id="A0A367GSR5"/>
<sequence>MYIRDLNPNIMHYKTLLTIAISILFINTAKAQSDKRAQNVYAEFLGPGITVSVNYDTRFGERRDGFGGRIGFGYFPVAYLSSAKSVPVQINYLVGKRSHFLEVGLGATYTNVGVDNYNNFWGFKTETGVVATSTVGYRYQPLNKGINFRLSANPLIAQKFEFSGGVSLGYTF</sequence>
<name>A0A367GSR5_9SPHI</name>
<dbReference type="Proteomes" id="UP000253209">
    <property type="component" value="Unassembled WGS sequence"/>
</dbReference>
<comment type="caution">
    <text evidence="1">The sequence shown here is derived from an EMBL/GenBank/DDBJ whole genome shotgun (WGS) entry which is preliminary data.</text>
</comment>
<evidence type="ECO:0008006" key="3">
    <source>
        <dbReference type="Google" id="ProtNLM"/>
    </source>
</evidence>
<evidence type="ECO:0000313" key="1">
    <source>
        <dbReference type="EMBL" id="RCH56290.1"/>
    </source>
</evidence>
<proteinExistence type="predicted"/>
<dbReference type="EMBL" id="QGDC01000001">
    <property type="protein sequence ID" value="RCH56290.1"/>
    <property type="molecule type" value="Genomic_DNA"/>
</dbReference>
<gene>
    <name evidence="1" type="ORF">DJ568_00030</name>
</gene>
<evidence type="ECO:0000313" key="2">
    <source>
        <dbReference type="Proteomes" id="UP000253209"/>
    </source>
</evidence>
<protein>
    <recommendedName>
        <fullName evidence="3">Outer membrane protein beta-barrel domain-containing protein</fullName>
    </recommendedName>
</protein>
<reference evidence="1 2" key="1">
    <citation type="submission" date="2018-05" db="EMBL/GenBank/DDBJ databases">
        <title>Mucilaginibacter hurinus sp. nov., isolated from briquette warehouse soil.</title>
        <authorList>
            <person name="Choi L."/>
        </authorList>
    </citation>
    <scope>NUCLEOTIDE SEQUENCE [LARGE SCALE GENOMIC DNA]</scope>
    <source>
        <strain evidence="1 2">ZR32</strain>
    </source>
</reference>
<organism evidence="1 2">
    <name type="scientific">Mucilaginibacter hurinus</name>
    <dbReference type="NCBI Taxonomy" id="2201324"/>
    <lineage>
        <taxon>Bacteria</taxon>
        <taxon>Pseudomonadati</taxon>
        <taxon>Bacteroidota</taxon>
        <taxon>Sphingobacteriia</taxon>
        <taxon>Sphingobacteriales</taxon>
        <taxon>Sphingobacteriaceae</taxon>
        <taxon>Mucilaginibacter</taxon>
    </lineage>
</organism>
<accession>A0A367GSR5</accession>
<keyword evidence="2" id="KW-1185">Reference proteome</keyword>